<comment type="caution">
    <text evidence="2">The sequence shown here is derived from an EMBL/GenBank/DDBJ whole genome shotgun (WGS) entry which is preliminary data.</text>
</comment>
<dbReference type="EMBL" id="NMUH01000845">
    <property type="protein sequence ID" value="MQL85710.1"/>
    <property type="molecule type" value="Genomic_DNA"/>
</dbReference>
<accession>A0A843UVL0</accession>
<evidence type="ECO:0000313" key="3">
    <source>
        <dbReference type="Proteomes" id="UP000652761"/>
    </source>
</evidence>
<reference evidence="2" key="1">
    <citation type="submission" date="2017-07" db="EMBL/GenBank/DDBJ databases">
        <title>Taro Niue Genome Assembly and Annotation.</title>
        <authorList>
            <person name="Atibalentja N."/>
            <person name="Keating K."/>
            <person name="Fields C.J."/>
        </authorList>
    </citation>
    <scope>NUCLEOTIDE SEQUENCE</scope>
    <source>
        <strain evidence="2">Niue_2</strain>
        <tissue evidence="2">Leaf</tissue>
    </source>
</reference>
<organism evidence="2 3">
    <name type="scientific">Colocasia esculenta</name>
    <name type="common">Wild taro</name>
    <name type="synonym">Arum esculentum</name>
    <dbReference type="NCBI Taxonomy" id="4460"/>
    <lineage>
        <taxon>Eukaryota</taxon>
        <taxon>Viridiplantae</taxon>
        <taxon>Streptophyta</taxon>
        <taxon>Embryophyta</taxon>
        <taxon>Tracheophyta</taxon>
        <taxon>Spermatophyta</taxon>
        <taxon>Magnoliopsida</taxon>
        <taxon>Liliopsida</taxon>
        <taxon>Araceae</taxon>
        <taxon>Aroideae</taxon>
        <taxon>Colocasieae</taxon>
        <taxon>Colocasia</taxon>
    </lineage>
</organism>
<dbReference type="Proteomes" id="UP000652761">
    <property type="component" value="Unassembled WGS sequence"/>
</dbReference>
<keyword evidence="3" id="KW-1185">Reference proteome</keyword>
<proteinExistence type="predicted"/>
<gene>
    <name evidence="2" type="ORF">Taro_018238</name>
</gene>
<evidence type="ECO:0000313" key="2">
    <source>
        <dbReference type="EMBL" id="MQL85710.1"/>
    </source>
</evidence>
<sequence length="313" mass="32628">MRKSIGQVRRLVLQSGPHIGGPRRLLLRARKFLFPLETRALSGATDARTWMPFPKTITIPSPIMTPSPNGANLSQALPLEQGHVSTGVIASKVAGGPDVNEPTLEDSASLQAIHNLLTTVPKLEFSDCSDFNFIESDGGNWPQVLHSAMMISSRTEFLGMTPPEEGEIPSKTRGESSDATCLIGEFMVGSLVIAGSPTTATVMGTKVVSHSPVAISSPIKVGGPLAGPALEVAVGDSSKVACPRDFSESSFPSSGAQVAGGVLPQLSSSEAPPGLSDAFPSRDISWPNLSQGAPMLGTEGALEIFMGAARTIM</sequence>
<feature type="region of interest" description="Disordered" evidence="1">
    <location>
        <begin position="264"/>
        <end position="283"/>
    </location>
</feature>
<dbReference type="AlphaFoldDB" id="A0A843UVL0"/>
<name>A0A843UVL0_COLES</name>
<protein>
    <submittedName>
        <fullName evidence="2">Uncharacterized protein</fullName>
    </submittedName>
</protein>
<evidence type="ECO:0000256" key="1">
    <source>
        <dbReference type="SAM" id="MobiDB-lite"/>
    </source>
</evidence>